<name>A0A6N9T8R2_9HYPH</name>
<feature type="domain" description="MobA/MobL protein" evidence="4">
    <location>
        <begin position="2"/>
        <end position="117"/>
    </location>
</feature>
<comment type="similarity">
    <text evidence="1">Belongs to the MobA/MobL family.</text>
</comment>
<dbReference type="EMBL" id="JAAAMG010000040">
    <property type="protein sequence ID" value="NDW07827.1"/>
    <property type="molecule type" value="Genomic_DNA"/>
</dbReference>
<dbReference type="InterPro" id="IPR005053">
    <property type="entry name" value="MobA_MobL"/>
</dbReference>
<feature type="region of interest" description="Disordered" evidence="3">
    <location>
        <begin position="1"/>
        <end position="24"/>
    </location>
</feature>
<evidence type="ECO:0000259" key="4">
    <source>
        <dbReference type="Pfam" id="PF03389"/>
    </source>
</evidence>
<dbReference type="Proteomes" id="UP000469011">
    <property type="component" value="Unassembled WGS sequence"/>
</dbReference>
<keyword evidence="2" id="KW-0184">Conjugation</keyword>
<reference evidence="5 6" key="1">
    <citation type="submission" date="2020-01" db="EMBL/GenBank/DDBJ databases">
        <title>Jiella pacifica sp. nov.</title>
        <authorList>
            <person name="Xue Z."/>
            <person name="Zhu S."/>
            <person name="Chen J."/>
            <person name="Yang J."/>
        </authorList>
    </citation>
    <scope>NUCLEOTIDE SEQUENCE [LARGE SCALE GENOMIC DNA]</scope>
    <source>
        <strain evidence="5 6">40Bstr34</strain>
    </source>
</reference>
<comment type="caution">
    <text evidence="5">The sequence shown here is derived from an EMBL/GenBank/DDBJ whole genome shotgun (WGS) entry which is preliminary data.</text>
</comment>
<keyword evidence="6" id="KW-1185">Reference proteome</keyword>
<accession>A0A6N9T8R2</accession>
<evidence type="ECO:0000313" key="5">
    <source>
        <dbReference type="EMBL" id="NDW07827.1"/>
    </source>
</evidence>
<feature type="region of interest" description="Disordered" evidence="3">
    <location>
        <begin position="362"/>
        <end position="397"/>
    </location>
</feature>
<organism evidence="5 6">
    <name type="scientific">Jiella pacifica</name>
    <dbReference type="NCBI Taxonomy" id="2696469"/>
    <lineage>
        <taxon>Bacteria</taxon>
        <taxon>Pseudomonadati</taxon>
        <taxon>Pseudomonadota</taxon>
        <taxon>Alphaproteobacteria</taxon>
        <taxon>Hyphomicrobiales</taxon>
        <taxon>Aurantimonadaceae</taxon>
        <taxon>Jiella</taxon>
    </lineage>
</organism>
<evidence type="ECO:0000256" key="2">
    <source>
        <dbReference type="ARBA" id="ARBA00022971"/>
    </source>
</evidence>
<dbReference type="AlphaFoldDB" id="A0A6N9T8R2"/>
<dbReference type="Gene3D" id="3.30.930.30">
    <property type="match status" value="1"/>
</dbReference>
<dbReference type="Pfam" id="PF03389">
    <property type="entry name" value="MobA_MobL"/>
    <property type="match status" value="1"/>
</dbReference>
<feature type="compositionally biased region" description="Basic and acidic residues" evidence="3">
    <location>
        <begin position="12"/>
        <end position="24"/>
    </location>
</feature>
<proteinExistence type="inferred from homology"/>
<protein>
    <submittedName>
        <fullName evidence="5">MobA/MobL family protein</fullName>
    </submittedName>
</protein>
<feature type="compositionally biased region" description="Basic and acidic residues" evidence="3">
    <location>
        <begin position="378"/>
        <end position="397"/>
    </location>
</feature>
<evidence type="ECO:0000256" key="3">
    <source>
        <dbReference type="SAM" id="MobiDB-lite"/>
    </source>
</evidence>
<sequence length="397" mass="45513">MAGAAYRAGESLTERPHNGNETERVHRYTKRGSTVREALILLPDEAPAWAADRGELWNRVEEFETRKNARVGREVQLGLAYELRPAEQKALVLEFARREFVDQGFAVDIAFHDYGKRIPAAGAGEADQARLREWAKAGMPFIEPSEATGRDDEHVLVLRDRANQVTGYKHYQPHAHLRVTPRPFAGDEFSKSKETSRVFDKHETAMRWRYEWPKLQNAYLERAGSEVRVRAVGDDEEQFPGLPRLAEGGSQEIHAIAERAHELDDQARQKHEEARATEDRDRAFRAVHNDTIRLSFIDDNTEASDEERDERRQMRLGAWWRNIGERLKHWPFEVKDHADLWRDRLALQANRLLGLLGWHFKPDDVGSGDKPPGPVDRSQGKEQGDGPSRDDHGGFEL</sequence>
<evidence type="ECO:0000256" key="1">
    <source>
        <dbReference type="ARBA" id="ARBA00010873"/>
    </source>
</evidence>
<gene>
    <name evidence="5" type="ORF">GTK09_25815</name>
</gene>
<evidence type="ECO:0000313" key="6">
    <source>
        <dbReference type="Proteomes" id="UP000469011"/>
    </source>
</evidence>
<dbReference type="RefSeq" id="WP_163466282.1">
    <property type="nucleotide sequence ID" value="NZ_JAAAMG010000040.1"/>
</dbReference>